<evidence type="ECO:0000313" key="1">
    <source>
        <dbReference type="EMBL" id="UNP64449.1"/>
    </source>
</evidence>
<evidence type="ECO:0000313" key="2">
    <source>
        <dbReference type="Proteomes" id="UP001142430"/>
    </source>
</evidence>
<dbReference type="EMBL" id="OK337614">
    <property type="protein sequence ID" value="UNP64449.1"/>
    <property type="molecule type" value="Genomic_DNA"/>
</dbReference>
<sequence>MRSRGCGGREPGEKDCGFTPAIWPPVEYGVSILWVRGRFTAKDTHQTSPATKECGQQFSYRETNFIHVTI</sequence>
<dbReference type="Proteomes" id="UP001142430">
    <property type="component" value="Segment"/>
</dbReference>
<accession>A0A9Q8VIR4</accession>
<reference evidence="1" key="1">
    <citation type="submission" date="2021-09" db="EMBL/GenBank/DDBJ databases">
        <title>The complete genome of the Saguinine gammaherpesvirus 1 (SgGHV-1).</title>
        <authorList>
            <person name="Marti-Carreras J."/>
            <person name="Maes P."/>
        </authorList>
    </citation>
    <scope>NUCLEOTIDE SEQUENCE</scope>
    <source>
        <strain evidence="1">S338D</strain>
    </source>
</reference>
<name>A0A9Q8VIR4_9GAMA</name>
<proteinExistence type="predicted"/>
<organism evidence="1 2">
    <name type="scientific">Saguinine gammaherpesvirus 1</name>
    <dbReference type="NCBI Taxonomy" id="2169901"/>
    <lineage>
        <taxon>Viruses</taxon>
        <taxon>Duplodnaviria</taxon>
        <taxon>Heunggongvirae</taxon>
        <taxon>Peploviricota</taxon>
        <taxon>Herviviricetes</taxon>
        <taxon>Herpesvirales</taxon>
        <taxon>Orthoherpesviridae</taxon>
        <taxon>Gammaherpesvirinae</taxon>
    </lineage>
</organism>
<protein>
    <submittedName>
        <fullName evidence="1">Uncharacterized protein</fullName>
    </submittedName>
</protein>